<evidence type="ECO:0000256" key="1">
    <source>
        <dbReference type="ARBA" id="ARBA00004429"/>
    </source>
</evidence>
<evidence type="ECO:0000313" key="9">
    <source>
        <dbReference type="EMBL" id="SDG29525.1"/>
    </source>
</evidence>
<evidence type="ECO:0000259" key="8">
    <source>
        <dbReference type="Pfam" id="PF06808"/>
    </source>
</evidence>
<keyword evidence="4 7" id="KW-0812">Transmembrane</keyword>
<dbReference type="STRING" id="218672.SAMN04489759_10668"/>
<feature type="transmembrane region" description="Helical" evidence="7">
    <location>
        <begin position="6"/>
        <end position="33"/>
    </location>
</feature>
<dbReference type="RefSeq" id="WP_093742517.1">
    <property type="nucleotide sequence ID" value="NZ_FNBP01000006.1"/>
</dbReference>
<dbReference type="PIRSF" id="PIRSF006066">
    <property type="entry name" value="HI0050"/>
    <property type="match status" value="1"/>
</dbReference>
<evidence type="ECO:0000256" key="7">
    <source>
        <dbReference type="RuleBase" id="RU369079"/>
    </source>
</evidence>
<accession>A0A1G7T2M9</accession>
<evidence type="ECO:0000256" key="3">
    <source>
        <dbReference type="ARBA" id="ARBA00022519"/>
    </source>
</evidence>
<feature type="transmembrane region" description="Helical" evidence="7">
    <location>
        <begin position="215"/>
        <end position="235"/>
    </location>
</feature>
<reference evidence="10" key="1">
    <citation type="submission" date="2016-10" db="EMBL/GenBank/DDBJ databases">
        <authorList>
            <person name="Varghese N."/>
            <person name="Submissions S."/>
        </authorList>
    </citation>
    <scope>NUCLEOTIDE SEQUENCE [LARGE SCALE GENOMIC DNA]</scope>
    <source>
        <strain evidence="10">DSM 16477</strain>
    </source>
</reference>
<comment type="similarity">
    <text evidence="7">Belongs to the TRAP transporter large permease family.</text>
</comment>
<feature type="transmembrane region" description="Helical" evidence="7">
    <location>
        <begin position="306"/>
        <end position="330"/>
    </location>
</feature>
<evidence type="ECO:0000256" key="2">
    <source>
        <dbReference type="ARBA" id="ARBA00022475"/>
    </source>
</evidence>
<dbReference type="EMBL" id="FNBP01000006">
    <property type="protein sequence ID" value="SDG29525.1"/>
    <property type="molecule type" value="Genomic_DNA"/>
</dbReference>
<name>A0A1G7T2M9_9RHOB</name>
<feature type="transmembrane region" description="Helical" evidence="7">
    <location>
        <begin position="337"/>
        <end position="354"/>
    </location>
</feature>
<sequence length="427" mass="45231">MAEILFLSLFVLMVLGLPVAFAMAISVFAAIGLGSSYPQIVVVKEMFSGLDSFPLLAVPFFILAAEIMTGGAITHTLLRFAAQFVGHLRGGLGYANVISSTMFAGISGSALADAAGPGAMMIRMMEKGGYDRSYAGALTISSAVVGPIIPPSIVMIIYALQDQEVSVGSLFMAGVIPGLLLAFGSLAANGYVSWKRDYRSVDARPDRAQMWRNTGMALPALGLIVLIVGGIRGGIFTPTEASVIAVFYALFCGFFIYRALRLRDLPGLILRAALISSAVLLILGAARAFAWVLVIEGVPQFLAETIISWELSPILFLLAVNVLLLLFGLFMDPLPGVMILVPILAPISHALGIAPDHFAIVVIVNLTLGLTTPPVGSLIFVVSSAVNLSPAALIREMPPFFLANFLVLMLLTFVPALSTWLPKISGF</sequence>
<keyword evidence="3 7" id="KW-0997">Cell inner membrane</keyword>
<keyword evidence="10" id="KW-1185">Reference proteome</keyword>
<feature type="transmembrane region" description="Helical" evidence="7">
    <location>
        <begin position="93"/>
        <end position="112"/>
    </location>
</feature>
<keyword evidence="5 7" id="KW-1133">Transmembrane helix</keyword>
<feature type="transmembrane region" description="Helical" evidence="7">
    <location>
        <begin position="360"/>
        <end position="388"/>
    </location>
</feature>
<comment type="subcellular location">
    <subcellularLocation>
        <location evidence="1 7">Cell inner membrane</location>
        <topology evidence="1 7">Multi-pass membrane protein</topology>
    </subcellularLocation>
</comment>
<dbReference type="GO" id="GO:0022857">
    <property type="term" value="F:transmembrane transporter activity"/>
    <property type="evidence" value="ECO:0007669"/>
    <property type="project" value="UniProtKB-UniRule"/>
</dbReference>
<evidence type="ECO:0000256" key="6">
    <source>
        <dbReference type="ARBA" id="ARBA00023136"/>
    </source>
</evidence>
<comment type="function">
    <text evidence="7">Part of the tripartite ATP-independent periplasmic (TRAP) transport system.</text>
</comment>
<evidence type="ECO:0000256" key="4">
    <source>
        <dbReference type="ARBA" id="ARBA00022692"/>
    </source>
</evidence>
<evidence type="ECO:0000313" key="10">
    <source>
        <dbReference type="Proteomes" id="UP000199399"/>
    </source>
</evidence>
<dbReference type="NCBIfam" id="TIGR00786">
    <property type="entry name" value="dctM"/>
    <property type="match status" value="1"/>
</dbReference>
<proteinExistence type="inferred from homology"/>
<comment type="subunit">
    <text evidence="7">The complex comprises the extracytoplasmic solute receptor protein and the two transmembrane proteins.</text>
</comment>
<dbReference type="AlphaFoldDB" id="A0A1G7T2M9"/>
<dbReference type="Proteomes" id="UP000199399">
    <property type="component" value="Unassembled WGS sequence"/>
</dbReference>
<dbReference type="PANTHER" id="PTHR33362:SF2">
    <property type="entry name" value="TRAP TRANSPORTER LARGE PERMEASE PROTEIN"/>
    <property type="match status" value="1"/>
</dbReference>
<feature type="transmembrane region" description="Helical" evidence="7">
    <location>
        <begin position="400"/>
        <end position="421"/>
    </location>
</feature>
<feature type="transmembrane region" description="Helical" evidence="7">
    <location>
        <begin position="272"/>
        <end position="294"/>
    </location>
</feature>
<dbReference type="InterPro" id="IPR010656">
    <property type="entry name" value="DctM"/>
</dbReference>
<dbReference type="GO" id="GO:0005886">
    <property type="term" value="C:plasma membrane"/>
    <property type="evidence" value="ECO:0007669"/>
    <property type="project" value="UniProtKB-SubCell"/>
</dbReference>
<keyword evidence="6 7" id="KW-0472">Membrane</keyword>
<organism evidence="9 10">
    <name type="scientific">Sulfitobacter delicatus</name>
    <dbReference type="NCBI Taxonomy" id="218672"/>
    <lineage>
        <taxon>Bacteria</taxon>
        <taxon>Pseudomonadati</taxon>
        <taxon>Pseudomonadota</taxon>
        <taxon>Alphaproteobacteria</taxon>
        <taxon>Rhodobacterales</taxon>
        <taxon>Roseobacteraceae</taxon>
        <taxon>Sulfitobacter</taxon>
    </lineage>
</organism>
<feature type="transmembrane region" description="Helical" evidence="7">
    <location>
        <begin position="133"/>
        <end position="158"/>
    </location>
</feature>
<gene>
    <name evidence="9" type="ORF">SAMN04489759_10668</name>
</gene>
<feature type="transmembrane region" description="Helical" evidence="7">
    <location>
        <begin position="170"/>
        <end position="194"/>
    </location>
</feature>
<dbReference type="Pfam" id="PF06808">
    <property type="entry name" value="DctM"/>
    <property type="match status" value="1"/>
</dbReference>
<keyword evidence="2" id="KW-1003">Cell membrane</keyword>
<evidence type="ECO:0000256" key="5">
    <source>
        <dbReference type="ARBA" id="ARBA00022989"/>
    </source>
</evidence>
<feature type="domain" description="TRAP C4-dicarboxylate transport system permease DctM subunit" evidence="8">
    <location>
        <begin position="6"/>
        <end position="417"/>
    </location>
</feature>
<feature type="transmembrane region" description="Helical" evidence="7">
    <location>
        <begin position="53"/>
        <end position="73"/>
    </location>
</feature>
<dbReference type="PANTHER" id="PTHR33362">
    <property type="entry name" value="SIALIC ACID TRAP TRANSPORTER PERMEASE PROTEIN SIAT-RELATED"/>
    <property type="match status" value="1"/>
</dbReference>
<dbReference type="InterPro" id="IPR004681">
    <property type="entry name" value="TRAP_DctM"/>
</dbReference>
<feature type="transmembrane region" description="Helical" evidence="7">
    <location>
        <begin position="241"/>
        <end position="260"/>
    </location>
</feature>
<keyword evidence="7" id="KW-0813">Transport</keyword>
<protein>
    <recommendedName>
        <fullName evidence="7">TRAP transporter large permease protein</fullName>
    </recommendedName>
</protein>
<dbReference type="OrthoDB" id="9790209at2"/>